<keyword evidence="2 4" id="KW-0808">Transferase</keyword>
<organism evidence="4 5">
    <name type="scientific">Saccharothrix carnea</name>
    <dbReference type="NCBI Taxonomy" id="1280637"/>
    <lineage>
        <taxon>Bacteria</taxon>
        <taxon>Bacillati</taxon>
        <taxon>Actinomycetota</taxon>
        <taxon>Actinomycetes</taxon>
        <taxon>Pseudonocardiales</taxon>
        <taxon>Pseudonocardiaceae</taxon>
        <taxon>Saccharothrix</taxon>
    </lineage>
</organism>
<keyword evidence="5" id="KW-1185">Reference proteome</keyword>
<name>A0A2P8IB55_SACCR</name>
<dbReference type="Gene3D" id="3.40.50.12710">
    <property type="match status" value="1"/>
</dbReference>
<dbReference type="GO" id="GO:0008168">
    <property type="term" value="F:methyltransferase activity"/>
    <property type="evidence" value="ECO:0007669"/>
    <property type="project" value="UniProtKB-KW"/>
</dbReference>
<dbReference type="RefSeq" id="WP_106616518.1">
    <property type="nucleotide sequence ID" value="NZ_PYAX01000005.1"/>
</dbReference>
<keyword evidence="1 4" id="KW-0489">Methyltransferase</keyword>
<reference evidence="4 5" key="1">
    <citation type="submission" date="2018-03" db="EMBL/GenBank/DDBJ databases">
        <title>Genomic Encyclopedia of Type Strains, Phase III (KMG-III): the genomes of soil and plant-associated and newly described type strains.</title>
        <authorList>
            <person name="Whitman W."/>
        </authorList>
    </citation>
    <scope>NUCLEOTIDE SEQUENCE [LARGE SCALE GENOMIC DNA]</scope>
    <source>
        <strain evidence="4 5">CGMCC 4.7097</strain>
    </source>
</reference>
<dbReference type="GO" id="GO:0032259">
    <property type="term" value="P:methylation"/>
    <property type="evidence" value="ECO:0007669"/>
    <property type="project" value="UniProtKB-KW"/>
</dbReference>
<evidence type="ECO:0000313" key="4">
    <source>
        <dbReference type="EMBL" id="PSL55696.1"/>
    </source>
</evidence>
<feature type="region of interest" description="Disordered" evidence="3">
    <location>
        <begin position="253"/>
        <end position="281"/>
    </location>
</feature>
<dbReference type="OrthoDB" id="4856867at2"/>
<comment type="caution">
    <text evidence="4">The sequence shown here is derived from an EMBL/GenBank/DDBJ whole genome shotgun (WGS) entry which is preliminary data.</text>
</comment>
<dbReference type="InterPro" id="IPR029063">
    <property type="entry name" value="SAM-dependent_MTases_sf"/>
</dbReference>
<dbReference type="AlphaFoldDB" id="A0A2P8IB55"/>
<evidence type="ECO:0000256" key="1">
    <source>
        <dbReference type="ARBA" id="ARBA00022603"/>
    </source>
</evidence>
<dbReference type="InterPro" id="IPR038375">
    <property type="entry name" value="NDUFAF7_sf"/>
</dbReference>
<gene>
    <name evidence="4" type="ORF">B0I31_105668</name>
</gene>
<dbReference type="EMBL" id="PYAX01000005">
    <property type="protein sequence ID" value="PSL55696.1"/>
    <property type="molecule type" value="Genomic_DNA"/>
</dbReference>
<sequence>MVDSEALWREALYGPSGFFTRGEVPADHFRTAPLVGPELAEALLVLLDRVDFALGRPERLDFVDVGAGGGELAGAVRSLASGSPAARLVVTAVDVGPARSVPGVRWRSTLPSSVCGLLVAHEWLDAVPCPLVTGPCADPWLDRWWPVGEGERAEIGEPRDAAWAEAVSRVARGAALAVDYGHVRADRVAGRYAAGTFAAYRGGRRVEPVFDGSCDLTAHVALDACAEAAGGDWVLVSQRDALAALGLNGELPPPHLTTAGPATTAEPATSPKAWADTGSGAASNWGARAGAGTGAGVGGGLEWLVAAERASRVAELRARGGLGAFGWLLHGVGVPVSTLLPPLPPWQP</sequence>
<evidence type="ECO:0000313" key="5">
    <source>
        <dbReference type="Proteomes" id="UP000241118"/>
    </source>
</evidence>
<accession>A0A2P8IB55</accession>
<protein>
    <submittedName>
        <fullName evidence="4">SAM-dependent MidA family methyltransferase</fullName>
    </submittedName>
</protein>
<dbReference type="Pfam" id="PF02636">
    <property type="entry name" value="Methyltransf_28"/>
    <property type="match status" value="1"/>
</dbReference>
<dbReference type="Proteomes" id="UP000241118">
    <property type="component" value="Unassembled WGS sequence"/>
</dbReference>
<feature type="compositionally biased region" description="Low complexity" evidence="3">
    <location>
        <begin position="257"/>
        <end position="273"/>
    </location>
</feature>
<evidence type="ECO:0000256" key="2">
    <source>
        <dbReference type="ARBA" id="ARBA00022679"/>
    </source>
</evidence>
<proteinExistence type="predicted"/>
<dbReference type="SUPFAM" id="SSF53335">
    <property type="entry name" value="S-adenosyl-L-methionine-dependent methyltransferases"/>
    <property type="match status" value="1"/>
</dbReference>
<evidence type="ECO:0000256" key="3">
    <source>
        <dbReference type="SAM" id="MobiDB-lite"/>
    </source>
</evidence>
<dbReference type="InterPro" id="IPR003788">
    <property type="entry name" value="NDUFAF7"/>
</dbReference>